<dbReference type="EMBL" id="BKCJ010226228">
    <property type="protein sequence ID" value="GEY95704.1"/>
    <property type="molecule type" value="Genomic_DNA"/>
</dbReference>
<reference evidence="1" key="1">
    <citation type="journal article" date="2019" name="Sci. Rep.">
        <title>Draft genome of Tanacetum cinerariifolium, the natural source of mosquito coil.</title>
        <authorList>
            <person name="Yamashiro T."/>
            <person name="Shiraishi A."/>
            <person name="Satake H."/>
            <person name="Nakayama K."/>
        </authorList>
    </citation>
    <scope>NUCLEOTIDE SEQUENCE</scope>
</reference>
<dbReference type="AlphaFoldDB" id="A0A699I5E9"/>
<gene>
    <name evidence="1" type="ORF">Tci_467678</name>
</gene>
<protein>
    <submittedName>
        <fullName evidence="1">Uncharacterized protein</fullName>
    </submittedName>
</protein>
<sequence length="269" mass="29082">MTWSKEALPPNSDYYHKSGVGVWMGIEKMPLSRALEMTTGSTKRKEIVRVSSLGEGCRLAVLAVLVTRASQSRQHFGTSLIHKESCKSSTAELFEVDSGRISIRHCASAVVTVEDFDITGVGPGLKLSCSSAIVGHCGTGSELTLSDTIRGNSSSKRFSVKHVVAIASAQKIKGTLAALSVGIKRLLSDVEVTAASYEITTAVNGDSPPPMRTVNGVEQTYPPTTTKEKLARKNKLKARGTLLMALLNEHQLKFNSYKNAKSLMDEVWR</sequence>
<evidence type="ECO:0000313" key="1">
    <source>
        <dbReference type="EMBL" id="GEY95704.1"/>
    </source>
</evidence>
<accession>A0A699I5E9</accession>
<proteinExistence type="predicted"/>
<organism evidence="1">
    <name type="scientific">Tanacetum cinerariifolium</name>
    <name type="common">Dalmatian daisy</name>
    <name type="synonym">Chrysanthemum cinerariifolium</name>
    <dbReference type="NCBI Taxonomy" id="118510"/>
    <lineage>
        <taxon>Eukaryota</taxon>
        <taxon>Viridiplantae</taxon>
        <taxon>Streptophyta</taxon>
        <taxon>Embryophyta</taxon>
        <taxon>Tracheophyta</taxon>
        <taxon>Spermatophyta</taxon>
        <taxon>Magnoliopsida</taxon>
        <taxon>eudicotyledons</taxon>
        <taxon>Gunneridae</taxon>
        <taxon>Pentapetalae</taxon>
        <taxon>asterids</taxon>
        <taxon>campanulids</taxon>
        <taxon>Asterales</taxon>
        <taxon>Asteraceae</taxon>
        <taxon>Asteroideae</taxon>
        <taxon>Anthemideae</taxon>
        <taxon>Anthemidinae</taxon>
        <taxon>Tanacetum</taxon>
    </lineage>
</organism>
<comment type="caution">
    <text evidence="1">The sequence shown here is derived from an EMBL/GenBank/DDBJ whole genome shotgun (WGS) entry which is preliminary data.</text>
</comment>
<name>A0A699I5E9_TANCI</name>